<organism evidence="1 2">
    <name type="scientific">Leekyejoonella antrihumi</name>
    <dbReference type="NCBI Taxonomy" id="1660198"/>
    <lineage>
        <taxon>Bacteria</taxon>
        <taxon>Bacillati</taxon>
        <taxon>Actinomycetota</taxon>
        <taxon>Actinomycetes</taxon>
        <taxon>Micrococcales</taxon>
        <taxon>Dermacoccaceae</taxon>
        <taxon>Leekyejoonella</taxon>
    </lineage>
</organism>
<dbReference type="EMBL" id="VCQV01000017">
    <property type="protein sequence ID" value="TWP35754.1"/>
    <property type="molecule type" value="Genomic_DNA"/>
</dbReference>
<dbReference type="Proteomes" id="UP000320244">
    <property type="component" value="Unassembled WGS sequence"/>
</dbReference>
<name>A0A563E1H7_9MICO</name>
<evidence type="ECO:0000313" key="1">
    <source>
        <dbReference type="EMBL" id="TWP35754.1"/>
    </source>
</evidence>
<dbReference type="OrthoDB" id="4331648at2"/>
<dbReference type="AlphaFoldDB" id="A0A563E1H7"/>
<dbReference type="Pfam" id="PF12028">
    <property type="entry name" value="DUF3515"/>
    <property type="match status" value="1"/>
</dbReference>
<comment type="caution">
    <text evidence="1">The sequence shown here is derived from an EMBL/GenBank/DDBJ whole genome shotgun (WGS) entry which is preliminary data.</text>
</comment>
<evidence type="ECO:0000313" key="2">
    <source>
        <dbReference type="Proteomes" id="UP000320244"/>
    </source>
</evidence>
<reference evidence="1 2" key="1">
    <citation type="submission" date="2019-05" db="EMBL/GenBank/DDBJ databases">
        <authorList>
            <person name="Lee S.D."/>
        </authorList>
    </citation>
    <scope>NUCLEOTIDE SEQUENCE [LARGE SCALE GENOMIC DNA]</scope>
    <source>
        <strain evidence="1 2">C5-26</strain>
    </source>
</reference>
<dbReference type="InterPro" id="IPR021903">
    <property type="entry name" value="DUF3515"/>
</dbReference>
<reference evidence="1 2" key="2">
    <citation type="submission" date="2019-08" db="EMBL/GenBank/DDBJ databases">
        <title>Jejuicoccus antrihumi gen. nov., sp. nov., a new member of the family Dermacoccaceae isolated from a cave.</title>
        <authorList>
            <person name="Schumann P."/>
            <person name="Kim I.S."/>
        </authorList>
    </citation>
    <scope>NUCLEOTIDE SEQUENCE [LARGE SCALE GENOMIC DNA]</scope>
    <source>
        <strain evidence="1 2">C5-26</strain>
    </source>
</reference>
<gene>
    <name evidence="1" type="ORF">FGL98_12770</name>
</gene>
<sequence length="134" mass="13820">MSLAACGGSPSRVKVTTAKYAGLPACARAAAHWPSTVSNQTSRKTSVKSPTVKAWGDPPIIARCGVTAPGPNPNCITVNGVDWVVNPLSDGNEMVTFGRSPAIEVLAPKKYSAELLPAFTAAAKAIPQGPHHCT</sequence>
<proteinExistence type="predicted"/>
<keyword evidence="2" id="KW-1185">Reference proteome</keyword>
<accession>A0A563E1H7</accession>
<protein>
    <submittedName>
        <fullName evidence="1">DUF3515 family protein</fullName>
    </submittedName>
</protein>